<dbReference type="GO" id="GO:0030246">
    <property type="term" value="F:carbohydrate binding"/>
    <property type="evidence" value="ECO:0007669"/>
    <property type="project" value="InterPro"/>
</dbReference>
<dbReference type="KEGG" id="cstr:CBE89_13085"/>
<evidence type="ECO:0000313" key="3">
    <source>
        <dbReference type="EMBL" id="ART22310.1"/>
    </source>
</evidence>
<evidence type="ECO:0000256" key="1">
    <source>
        <dbReference type="ARBA" id="ARBA00022801"/>
    </source>
</evidence>
<dbReference type="Gene3D" id="2.10.10.20">
    <property type="entry name" value="Carbohydrate-binding module superfamily 5/12"/>
    <property type="match status" value="1"/>
</dbReference>
<evidence type="ECO:0000313" key="4">
    <source>
        <dbReference type="Proteomes" id="UP000250197"/>
    </source>
</evidence>
<dbReference type="EMBL" id="CP021252">
    <property type="protein sequence ID" value="ART22310.1"/>
    <property type="molecule type" value="Genomic_DNA"/>
</dbReference>
<gene>
    <name evidence="3" type="ORF">CBE89_13085</name>
</gene>
<dbReference type="GO" id="GO:0004553">
    <property type="term" value="F:hydrolase activity, hydrolyzing O-glycosyl compounds"/>
    <property type="evidence" value="ECO:0007669"/>
    <property type="project" value="InterPro"/>
</dbReference>
<sequence>MADFNFDTWVANLANIPDELLLEAQTAISRERRERPARVAREQAKAEVVAELAESAPELVRPVVTLAQAKEDTSKVAEWEDPGTDLLKAYLPETVVKHSDKYWENTAGKLNTWEPGGEGVYPNIWRDVTIEVLPPAPKVDDAGEVIEQGTEGNPWPFTPGIQVTAGDFVTYNGQPYKVLQPHTLAAHWAPDVAPSLFQEA</sequence>
<reference evidence="3 4" key="1">
    <citation type="submission" date="2017-05" db="EMBL/GenBank/DDBJ databases">
        <title>Complete genome sequence of Corynebacterium striatum KC-Na-1 isolated from Neophocaena asiaeorientalis in Korea.</title>
        <authorList>
            <person name="Kim J.H."/>
            <person name="Lee K."/>
        </authorList>
    </citation>
    <scope>NUCLEOTIDE SEQUENCE [LARGE SCALE GENOMIC DNA]</scope>
    <source>
        <strain evidence="3 4">KC-Na-01</strain>
    </source>
</reference>
<feature type="domain" description="Chitin-binding type-3" evidence="2">
    <location>
        <begin position="159"/>
        <end position="198"/>
    </location>
</feature>
<dbReference type="GO" id="GO:0005576">
    <property type="term" value="C:extracellular region"/>
    <property type="evidence" value="ECO:0007669"/>
    <property type="project" value="InterPro"/>
</dbReference>
<keyword evidence="1" id="KW-0378">Hydrolase</keyword>
<dbReference type="Proteomes" id="UP000250197">
    <property type="component" value="Chromosome"/>
</dbReference>
<organism evidence="3 4">
    <name type="scientific">Corynebacterium striatum</name>
    <dbReference type="NCBI Taxonomy" id="43770"/>
    <lineage>
        <taxon>Bacteria</taxon>
        <taxon>Bacillati</taxon>
        <taxon>Actinomycetota</taxon>
        <taxon>Actinomycetes</taxon>
        <taxon>Mycobacteriales</taxon>
        <taxon>Corynebacteriaceae</taxon>
        <taxon>Corynebacterium</taxon>
    </lineage>
</organism>
<accession>A0A2Z2IZY4</accession>
<proteinExistence type="predicted"/>
<dbReference type="RefSeq" id="WP_086892288.1">
    <property type="nucleotide sequence ID" value="NZ_CP021252.1"/>
</dbReference>
<dbReference type="SUPFAM" id="SSF51055">
    <property type="entry name" value="Carbohydrate binding domain"/>
    <property type="match status" value="1"/>
</dbReference>
<name>A0A2Z2IZY4_CORST</name>
<dbReference type="InterPro" id="IPR036573">
    <property type="entry name" value="CBM_sf_5/12"/>
</dbReference>
<dbReference type="InterPro" id="IPR003610">
    <property type="entry name" value="CBM5/12"/>
</dbReference>
<dbReference type="CDD" id="cd12214">
    <property type="entry name" value="ChiA1_BD"/>
    <property type="match status" value="1"/>
</dbReference>
<protein>
    <recommendedName>
        <fullName evidence="2">Chitin-binding type-3 domain-containing protein</fullName>
    </recommendedName>
</protein>
<dbReference type="AlphaFoldDB" id="A0A2Z2IZY4"/>
<dbReference type="Pfam" id="PF02839">
    <property type="entry name" value="CBM_5_12"/>
    <property type="match status" value="1"/>
</dbReference>
<dbReference type="GO" id="GO:0005975">
    <property type="term" value="P:carbohydrate metabolic process"/>
    <property type="evidence" value="ECO:0007669"/>
    <property type="project" value="InterPro"/>
</dbReference>
<evidence type="ECO:0000259" key="2">
    <source>
        <dbReference type="Pfam" id="PF02839"/>
    </source>
</evidence>